<evidence type="ECO:0000256" key="4">
    <source>
        <dbReference type="ARBA" id="ARBA00023136"/>
    </source>
</evidence>
<keyword evidence="11" id="KW-1185">Reference proteome</keyword>
<gene>
    <name evidence="10" type="primary">sctJ</name>
    <name evidence="10" type="ORF">RM530_12670</name>
</gene>
<comment type="caution">
    <text evidence="10">The sequence shown here is derived from an EMBL/GenBank/DDBJ whole genome shotgun (WGS) entry which is preliminary data.</text>
</comment>
<dbReference type="PANTHER" id="PTHR30046">
    <property type="entry name" value="FLAGELLAR M-RING PROTEIN"/>
    <property type="match status" value="1"/>
</dbReference>
<organism evidence="10 11">
    <name type="scientific">Banduia mediterranea</name>
    <dbReference type="NCBI Taxonomy" id="3075609"/>
    <lineage>
        <taxon>Bacteria</taxon>
        <taxon>Pseudomonadati</taxon>
        <taxon>Pseudomonadota</taxon>
        <taxon>Gammaproteobacteria</taxon>
        <taxon>Nevskiales</taxon>
        <taxon>Algiphilaceae</taxon>
        <taxon>Banduia</taxon>
    </lineage>
</organism>
<dbReference type="PRINTS" id="PR01338">
    <property type="entry name" value="TYPE3OMKPROT"/>
</dbReference>
<dbReference type="Gene3D" id="3.30.70.1530">
    <property type="entry name" value="Hypothetical protein rpa1041"/>
    <property type="match status" value="1"/>
</dbReference>
<evidence type="ECO:0000256" key="5">
    <source>
        <dbReference type="ARBA" id="ARBA00023139"/>
    </source>
</evidence>
<keyword evidence="6 8" id="KW-0998">Cell outer membrane</keyword>
<dbReference type="NCBIfam" id="TIGR02544">
    <property type="entry name" value="III_secr_YscJ"/>
    <property type="match status" value="1"/>
</dbReference>
<reference evidence="10 11" key="1">
    <citation type="submission" date="2023-09" db="EMBL/GenBank/DDBJ databases">
        <authorList>
            <person name="Rey-Velasco X."/>
        </authorList>
    </citation>
    <scope>NUCLEOTIDE SEQUENCE [LARGE SCALE GENOMIC DNA]</scope>
    <source>
        <strain evidence="10 11">W345</strain>
    </source>
</reference>
<sequence>MKVHARLTLIVAVLTLGACRESPLYSELTEQQANEIEAVLLASGINTDKSPAEGGDGWAVSVAKSDLPRAMRLLRARGLPQAERVSIGEVFEKKGFVSSPLEERARYLYALSEEMSQTLMQIDGVVSARVHIALPEKDLLSNTKESASASVVIIQEPGTELGTRETDIKAIVTDGIEGLDNVNRVTVKFFDRGPPTDDAEIIPASVNSSQRLQASFGSSGLMVMLLSGAAVFAIALWLWFRRRRDGDAESPEGRA</sequence>
<comment type="subcellular location">
    <subcellularLocation>
        <location evidence="1">Cell outer membrane</location>
        <topology evidence="1">Lipid-anchor</topology>
    </subcellularLocation>
</comment>
<name>A0ABU2WK07_9GAMM</name>
<keyword evidence="3 8" id="KW-0732">Signal</keyword>
<dbReference type="PANTHER" id="PTHR30046:SF2">
    <property type="entry name" value="YOP PROTEINS TRANSLOCATION LIPOPROTEIN J"/>
    <property type="match status" value="1"/>
</dbReference>
<evidence type="ECO:0000256" key="2">
    <source>
        <dbReference type="ARBA" id="ARBA00009509"/>
    </source>
</evidence>
<dbReference type="InterPro" id="IPR003282">
    <property type="entry name" value="T3SS_SctJ"/>
</dbReference>
<evidence type="ECO:0000313" key="10">
    <source>
        <dbReference type="EMBL" id="MDT0498212.1"/>
    </source>
</evidence>
<evidence type="ECO:0000259" key="9">
    <source>
        <dbReference type="Pfam" id="PF01514"/>
    </source>
</evidence>
<evidence type="ECO:0000256" key="7">
    <source>
        <dbReference type="ARBA" id="ARBA00023288"/>
    </source>
</evidence>
<dbReference type="InterPro" id="IPR045851">
    <property type="entry name" value="AMP-bd_C_sf"/>
</dbReference>
<dbReference type="Gene3D" id="3.30.300.30">
    <property type="match status" value="1"/>
</dbReference>
<keyword evidence="8" id="KW-1133">Transmembrane helix</keyword>
<evidence type="ECO:0000256" key="1">
    <source>
        <dbReference type="ARBA" id="ARBA00004459"/>
    </source>
</evidence>
<evidence type="ECO:0000256" key="8">
    <source>
        <dbReference type="RuleBase" id="RU364102"/>
    </source>
</evidence>
<dbReference type="InterPro" id="IPR043427">
    <property type="entry name" value="YscJ/FliF"/>
</dbReference>
<accession>A0ABU2WK07</accession>
<keyword evidence="8" id="KW-0812">Transmembrane</keyword>
<proteinExistence type="inferred from homology"/>
<comment type="similarity">
    <text evidence="2 8">Belongs to the YscJ lipoprotein family.</text>
</comment>
<feature type="domain" description="Flagellar M-ring N-terminal" evidence="9">
    <location>
        <begin position="21"/>
        <end position="187"/>
    </location>
</feature>
<feature type="transmembrane region" description="Helical" evidence="8">
    <location>
        <begin position="216"/>
        <end position="240"/>
    </location>
</feature>
<keyword evidence="5 8" id="KW-0564">Palmitate</keyword>
<dbReference type="PROSITE" id="PS51257">
    <property type="entry name" value="PROKAR_LIPOPROTEIN"/>
    <property type="match status" value="1"/>
</dbReference>
<protein>
    <recommendedName>
        <fullName evidence="8">Lipoprotein</fullName>
    </recommendedName>
</protein>
<dbReference type="RefSeq" id="WP_311365578.1">
    <property type="nucleotide sequence ID" value="NZ_JAVRIC010000018.1"/>
</dbReference>
<dbReference type="EMBL" id="JAVRIC010000018">
    <property type="protein sequence ID" value="MDT0498212.1"/>
    <property type="molecule type" value="Genomic_DNA"/>
</dbReference>
<evidence type="ECO:0000313" key="11">
    <source>
        <dbReference type="Proteomes" id="UP001254608"/>
    </source>
</evidence>
<evidence type="ECO:0000256" key="3">
    <source>
        <dbReference type="ARBA" id="ARBA00022729"/>
    </source>
</evidence>
<dbReference type="InterPro" id="IPR006182">
    <property type="entry name" value="FliF_N_dom"/>
</dbReference>
<dbReference type="Proteomes" id="UP001254608">
    <property type="component" value="Unassembled WGS sequence"/>
</dbReference>
<evidence type="ECO:0000256" key="6">
    <source>
        <dbReference type="ARBA" id="ARBA00023237"/>
    </source>
</evidence>
<keyword evidence="4 8" id="KW-0472">Membrane</keyword>
<dbReference type="Pfam" id="PF01514">
    <property type="entry name" value="YscJ_FliF"/>
    <property type="match status" value="1"/>
</dbReference>
<keyword evidence="7 8" id="KW-0449">Lipoprotein</keyword>